<evidence type="ECO:0000313" key="4">
    <source>
        <dbReference type="Proteomes" id="UP000585474"/>
    </source>
</evidence>
<accession>A0A7J0EFV0</accession>
<keyword evidence="1" id="KW-0175">Coiled coil</keyword>
<proteinExistence type="predicted"/>
<protein>
    <recommendedName>
        <fullName evidence="5">Aminotransferase-like plant mobile domain-containing protein</fullName>
    </recommendedName>
</protein>
<evidence type="ECO:0008006" key="5">
    <source>
        <dbReference type="Google" id="ProtNLM"/>
    </source>
</evidence>
<name>A0A7J0EFV0_9ERIC</name>
<feature type="coiled-coil region" evidence="1">
    <location>
        <begin position="555"/>
        <end position="582"/>
    </location>
</feature>
<evidence type="ECO:0000256" key="1">
    <source>
        <dbReference type="SAM" id="Coils"/>
    </source>
</evidence>
<organism evidence="3 4">
    <name type="scientific">Actinidia rufa</name>
    <dbReference type="NCBI Taxonomy" id="165716"/>
    <lineage>
        <taxon>Eukaryota</taxon>
        <taxon>Viridiplantae</taxon>
        <taxon>Streptophyta</taxon>
        <taxon>Embryophyta</taxon>
        <taxon>Tracheophyta</taxon>
        <taxon>Spermatophyta</taxon>
        <taxon>Magnoliopsida</taxon>
        <taxon>eudicotyledons</taxon>
        <taxon>Gunneridae</taxon>
        <taxon>Pentapetalae</taxon>
        <taxon>asterids</taxon>
        <taxon>Ericales</taxon>
        <taxon>Actinidiaceae</taxon>
        <taxon>Actinidia</taxon>
    </lineage>
</organism>
<dbReference type="EMBL" id="BJWL01000004">
    <property type="protein sequence ID" value="GFY85354.1"/>
    <property type="molecule type" value="Genomic_DNA"/>
</dbReference>
<sequence length="622" mass="69548">MGRKSGLGSPLHYREDLLNEVQTAALVAFWLSNFFFGYFPEDRIRERYFPIAVKIAARGKKQGATYFEDQCDEVENIVFRPYDSVPSHIYGWLPALVDSAGFKAVVYNPHRVRRQFELDQGIPQGSMNQMGMKQSFQSFMVDGRKWEPSTDDPPVVEFAESDRIGYYTPDTGKYWDKVITSRFLLVGEKAEIVRHENMLPNDKLKVLDGEQRIVAKGRVPIFELAESSDDDKAESSSESLGSEVEGALKESPLPSTVGKRARSPSVTPKKVKTEIPAASTVPPKPTSGVRSRSASRSESADVPDKKYAFQRANEVIAWEAVKSEPTEKEPFVKEAIAGETTLDKTKGKAPSSEPTKADKKKKRYKMAANKKNPQMYDLSSDGEDAMAAMRGMDSTAKASETLARLFKSSPKVFASEGMEFKQGRKEGRLVYEDVVAQPPEFEVPNDDLKETFVGYKLPRVLAGFINNLVARHGDFTAGVKRSRFSQQALTNFAVAVRNLNMTSLDEISEALILKWKDAAVDLESLGFEVPFIKEHLMKVSHAYFGHTMDSKTVPDVKMNKRIQDLDSELELLKKKREALMFDKSSKLLDECKSAAKAFNGQVMSAQIYGSSSSSNMSFGHRF</sequence>
<evidence type="ECO:0000313" key="3">
    <source>
        <dbReference type="EMBL" id="GFY85354.1"/>
    </source>
</evidence>
<dbReference type="PANTHER" id="PTHR35021:SF8">
    <property type="entry name" value="FIBER PROTEIN FB17"/>
    <property type="match status" value="1"/>
</dbReference>
<gene>
    <name evidence="3" type="ORF">Acr_04g0000920</name>
</gene>
<keyword evidence="4" id="KW-1185">Reference proteome</keyword>
<dbReference type="OrthoDB" id="999526at2759"/>
<evidence type="ECO:0000256" key="2">
    <source>
        <dbReference type="SAM" id="MobiDB-lite"/>
    </source>
</evidence>
<comment type="caution">
    <text evidence="3">The sequence shown here is derived from an EMBL/GenBank/DDBJ whole genome shotgun (WGS) entry which is preliminary data.</text>
</comment>
<feature type="region of interest" description="Disordered" evidence="2">
    <location>
        <begin position="337"/>
        <end position="364"/>
    </location>
</feature>
<dbReference type="Proteomes" id="UP000585474">
    <property type="component" value="Unassembled WGS sequence"/>
</dbReference>
<dbReference type="PANTHER" id="PTHR35021">
    <property type="match status" value="1"/>
</dbReference>
<feature type="region of interest" description="Disordered" evidence="2">
    <location>
        <begin position="225"/>
        <end position="305"/>
    </location>
</feature>
<dbReference type="AlphaFoldDB" id="A0A7J0EFV0"/>
<feature type="compositionally biased region" description="Low complexity" evidence="2">
    <location>
        <begin position="236"/>
        <end position="245"/>
    </location>
</feature>
<reference evidence="3 4" key="1">
    <citation type="submission" date="2019-07" db="EMBL/GenBank/DDBJ databases">
        <title>De Novo Assembly of kiwifruit Actinidia rufa.</title>
        <authorList>
            <person name="Sugita-Konishi S."/>
            <person name="Sato K."/>
            <person name="Mori E."/>
            <person name="Abe Y."/>
            <person name="Kisaki G."/>
            <person name="Hamano K."/>
            <person name="Suezawa K."/>
            <person name="Otani M."/>
            <person name="Fukuda T."/>
            <person name="Manabe T."/>
            <person name="Gomi K."/>
            <person name="Tabuchi M."/>
            <person name="Akimitsu K."/>
            <person name="Kataoka I."/>
        </authorList>
    </citation>
    <scope>NUCLEOTIDE SEQUENCE [LARGE SCALE GENOMIC DNA]</scope>
    <source>
        <strain evidence="4">cv. Fuchu</strain>
    </source>
</reference>